<comment type="caution">
    <text evidence="1">The sequence shown here is derived from an EMBL/GenBank/DDBJ whole genome shotgun (WGS) entry which is preliminary data.</text>
</comment>
<accession>A0ABQ9WN75</accession>
<keyword evidence="2" id="KW-1185">Reference proteome</keyword>
<name>A0ABQ9WN75_9EUKA</name>
<sequence>MELRSDELDSDFVSELVKWEMRTMIETENEEYCVRVFWNMLRGTCEWNRTLPERQKRRQVLLREEGGDDALDLRVVGTDYRTKLQSKSRLVLIWSKNASSTCDLPSLQLSPLLSITIA</sequence>
<protein>
    <submittedName>
        <fullName evidence="1">Uncharacterized protein</fullName>
    </submittedName>
</protein>
<proteinExistence type="predicted"/>
<dbReference type="Proteomes" id="UP001281761">
    <property type="component" value="Unassembled WGS sequence"/>
</dbReference>
<gene>
    <name evidence="1" type="ORF">BLNAU_24169</name>
</gene>
<organism evidence="1 2">
    <name type="scientific">Blattamonas nauphoetae</name>
    <dbReference type="NCBI Taxonomy" id="2049346"/>
    <lineage>
        <taxon>Eukaryota</taxon>
        <taxon>Metamonada</taxon>
        <taxon>Preaxostyla</taxon>
        <taxon>Oxymonadida</taxon>
        <taxon>Blattamonas</taxon>
    </lineage>
</organism>
<evidence type="ECO:0000313" key="2">
    <source>
        <dbReference type="Proteomes" id="UP001281761"/>
    </source>
</evidence>
<evidence type="ECO:0000313" key="1">
    <source>
        <dbReference type="EMBL" id="KAK2940919.1"/>
    </source>
</evidence>
<dbReference type="EMBL" id="JARBJD010000580">
    <property type="protein sequence ID" value="KAK2940919.1"/>
    <property type="molecule type" value="Genomic_DNA"/>
</dbReference>
<reference evidence="1 2" key="1">
    <citation type="journal article" date="2022" name="bioRxiv">
        <title>Genomics of Preaxostyla Flagellates Illuminates Evolutionary Transitions and the Path Towards Mitochondrial Loss.</title>
        <authorList>
            <person name="Novak L.V.F."/>
            <person name="Treitli S.C."/>
            <person name="Pyrih J."/>
            <person name="Halakuc P."/>
            <person name="Pipaliya S.V."/>
            <person name="Vacek V."/>
            <person name="Brzon O."/>
            <person name="Soukal P."/>
            <person name="Eme L."/>
            <person name="Dacks J.B."/>
            <person name="Karnkowska A."/>
            <person name="Elias M."/>
            <person name="Hampl V."/>
        </authorList>
    </citation>
    <scope>NUCLEOTIDE SEQUENCE [LARGE SCALE GENOMIC DNA]</scope>
    <source>
        <strain evidence="1">NAU3</strain>
        <tissue evidence="1">Gut</tissue>
    </source>
</reference>